<feature type="region of interest" description="Disordered" evidence="1">
    <location>
        <begin position="150"/>
        <end position="169"/>
    </location>
</feature>
<dbReference type="RefSeq" id="WP_283223927.1">
    <property type="nucleotide sequence ID" value="NZ_JASGBH010000004.1"/>
</dbReference>
<dbReference type="InterPro" id="IPR037150">
    <property type="entry name" value="H-NS_C_dom_sf"/>
</dbReference>
<evidence type="ECO:0000313" key="4">
    <source>
        <dbReference type="Proteomes" id="UP001431902"/>
    </source>
</evidence>
<comment type="caution">
    <text evidence="3">The sequence shown here is derived from an EMBL/GenBank/DDBJ whole genome shotgun (WGS) entry which is preliminary data.</text>
</comment>
<dbReference type="Pfam" id="PF00816">
    <property type="entry name" value="Histone_HNS"/>
    <property type="match status" value="1"/>
</dbReference>
<reference evidence="3" key="1">
    <citation type="submission" date="2023-05" db="EMBL/GenBank/DDBJ databases">
        <title>Limnohabitans sp. strain HM2-2 Genome sequencing and assembly.</title>
        <authorList>
            <person name="Jung Y."/>
        </authorList>
    </citation>
    <scope>NUCLEOTIDE SEQUENCE</scope>
    <source>
        <strain evidence="3">HM2-2</strain>
    </source>
</reference>
<dbReference type="InterPro" id="IPR027444">
    <property type="entry name" value="H-NS_C_dom"/>
</dbReference>
<evidence type="ECO:0000313" key="3">
    <source>
        <dbReference type="EMBL" id="MDI9233525.1"/>
    </source>
</evidence>
<dbReference type="EMBL" id="JASGBH010000004">
    <property type="protein sequence ID" value="MDI9233525.1"/>
    <property type="molecule type" value="Genomic_DNA"/>
</dbReference>
<name>A0ABT6X5Y1_9BURK</name>
<sequence length="212" mass="22811">MIKETYPYRFTPTIIHAPESKSTLAQLVSACADDCGGVVALFGISGSGKSTIALDYASTTKGIQYFDGLSPNHHDGLLPALNGIVVIDEVWQFKNARDVIAAHVNKNKGVVVAVACRLSEIEMLCGDHLKAAIEVSRGDIGVGGSMAHAMAGAQPQKKKKRSSGVIRYRSPSGHTWTGVGRTPKWLQALEMCGHPISEFRVSSPDDQKYMKD</sequence>
<dbReference type="Proteomes" id="UP001431902">
    <property type="component" value="Unassembled WGS sequence"/>
</dbReference>
<dbReference type="Gene3D" id="4.10.430.10">
    <property type="entry name" value="Histone-like protein H-NS, C-terminal domain"/>
    <property type="match status" value="1"/>
</dbReference>
<dbReference type="InterPro" id="IPR027417">
    <property type="entry name" value="P-loop_NTPase"/>
</dbReference>
<gene>
    <name evidence="3" type="ORF">QLQ16_06720</name>
</gene>
<feature type="domain" description="DNA-binding protein H-NS-like C-terminal" evidence="2">
    <location>
        <begin position="158"/>
        <end position="201"/>
    </location>
</feature>
<organism evidence="3 4">
    <name type="scientific">Limnohabitans lacus</name>
    <dbReference type="NCBI Taxonomy" id="3045173"/>
    <lineage>
        <taxon>Bacteria</taxon>
        <taxon>Pseudomonadati</taxon>
        <taxon>Pseudomonadota</taxon>
        <taxon>Betaproteobacteria</taxon>
        <taxon>Burkholderiales</taxon>
        <taxon>Comamonadaceae</taxon>
        <taxon>Limnohabitans</taxon>
    </lineage>
</organism>
<proteinExistence type="predicted"/>
<protein>
    <submittedName>
        <fullName evidence="3">H-NS family nucleoid-associated regulatory protein</fullName>
    </submittedName>
</protein>
<dbReference type="SUPFAM" id="SSF52540">
    <property type="entry name" value="P-loop containing nucleoside triphosphate hydrolases"/>
    <property type="match status" value="1"/>
</dbReference>
<dbReference type="SMART" id="SM00528">
    <property type="entry name" value="HNS"/>
    <property type="match status" value="1"/>
</dbReference>
<dbReference type="SUPFAM" id="SSF81273">
    <property type="entry name" value="H-NS histone-like proteins"/>
    <property type="match status" value="1"/>
</dbReference>
<evidence type="ECO:0000259" key="2">
    <source>
        <dbReference type="SMART" id="SM00528"/>
    </source>
</evidence>
<keyword evidence="4" id="KW-1185">Reference proteome</keyword>
<evidence type="ECO:0000256" key="1">
    <source>
        <dbReference type="SAM" id="MobiDB-lite"/>
    </source>
</evidence>
<accession>A0ABT6X5Y1</accession>